<sequence length="298" mass="34300">MFEIQIGSSGINCFTCIPYKFLRLGLFIGVGIIFGLCLIVELGALIEKKKINNVDEGDQDKDIQQSTLTYFTFYQIIVIIIVIVAIIGLIGIRQENKCLLGIFNTCNCCFFFIFALTYALISLFSAFSNFSNSYICDNTKLYEKDILYKVAAETLCKDGCECYFSGTIARNQLKYVQKYSATDKTLPVRFEQCTQSQNYNKTEIASLQQIESFYECSGWCTQYPIQFFNDVNSKINASTSCSKAIINYWDKFFGYIKIIAFLLSFFFLLMFIFTCFYCFYPKIYNKKMDSTKIALINQ</sequence>
<organism evidence="6 7">
    <name type="scientific">Paramecium primaurelia</name>
    <dbReference type="NCBI Taxonomy" id="5886"/>
    <lineage>
        <taxon>Eukaryota</taxon>
        <taxon>Sar</taxon>
        <taxon>Alveolata</taxon>
        <taxon>Ciliophora</taxon>
        <taxon>Intramacronucleata</taxon>
        <taxon>Oligohymenophorea</taxon>
        <taxon>Peniculida</taxon>
        <taxon>Parameciidae</taxon>
        <taxon>Paramecium</taxon>
    </lineage>
</organism>
<keyword evidence="7" id="KW-1185">Reference proteome</keyword>
<protein>
    <recommendedName>
        <fullName evidence="8">Tetraspanin family protein</fullName>
    </recommendedName>
</protein>
<comment type="subcellular location">
    <subcellularLocation>
        <location evidence="1">Membrane</location>
        <topology evidence="1">Multi-pass membrane protein</topology>
    </subcellularLocation>
</comment>
<feature type="transmembrane region" description="Helical" evidence="5">
    <location>
        <begin position="71"/>
        <end position="92"/>
    </location>
</feature>
<evidence type="ECO:0000313" key="6">
    <source>
        <dbReference type="EMBL" id="CAD8107882.1"/>
    </source>
</evidence>
<dbReference type="Proteomes" id="UP000688137">
    <property type="component" value="Unassembled WGS sequence"/>
</dbReference>
<dbReference type="AlphaFoldDB" id="A0A8S1PXV1"/>
<comment type="caution">
    <text evidence="6">The sequence shown here is derived from an EMBL/GenBank/DDBJ whole genome shotgun (WGS) entry which is preliminary data.</text>
</comment>
<reference evidence="6" key="1">
    <citation type="submission" date="2021-01" db="EMBL/GenBank/DDBJ databases">
        <authorList>
            <consortium name="Genoscope - CEA"/>
            <person name="William W."/>
        </authorList>
    </citation>
    <scope>NUCLEOTIDE SEQUENCE</scope>
</reference>
<feature type="transmembrane region" description="Helical" evidence="5">
    <location>
        <begin position="99"/>
        <end position="121"/>
    </location>
</feature>
<evidence type="ECO:0000256" key="3">
    <source>
        <dbReference type="ARBA" id="ARBA00022989"/>
    </source>
</evidence>
<accession>A0A8S1PXV1</accession>
<dbReference type="GO" id="GO:0016020">
    <property type="term" value="C:membrane"/>
    <property type="evidence" value="ECO:0007669"/>
    <property type="project" value="UniProtKB-SubCell"/>
</dbReference>
<evidence type="ECO:0000313" key="7">
    <source>
        <dbReference type="Proteomes" id="UP000688137"/>
    </source>
</evidence>
<feature type="transmembrane region" description="Helical" evidence="5">
    <location>
        <begin position="258"/>
        <end position="280"/>
    </location>
</feature>
<feature type="transmembrane region" description="Helical" evidence="5">
    <location>
        <begin position="21"/>
        <end position="46"/>
    </location>
</feature>
<proteinExistence type="predicted"/>
<evidence type="ECO:0000256" key="2">
    <source>
        <dbReference type="ARBA" id="ARBA00022692"/>
    </source>
</evidence>
<dbReference type="EMBL" id="CAJJDM010000138">
    <property type="protein sequence ID" value="CAD8107882.1"/>
    <property type="molecule type" value="Genomic_DNA"/>
</dbReference>
<keyword evidence="4 5" id="KW-0472">Membrane</keyword>
<evidence type="ECO:0000256" key="4">
    <source>
        <dbReference type="ARBA" id="ARBA00023136"/>
    </source>
</evidence>
<keyword evidence="3 5" id="KW-1133">Transmembrane helix</keyword>
<gene>
    <name evidence="6" type="ORF">PPRIM_AZ9-3.1.T1350066</name>
</gene>
<dbReference type="Pfam" id="PF00335">
    <property type="entry name" value="Tetraspanin"/>
    <property type="match status" value="1"/>
</dbReference>
<evidence type="ECO:0008006" key="8">
    <source>
        <dbReference type="Google" id="ProtNLM"/>
    </source>
</evidence>
<evidence type="ECO:0000256" key="1">
    <source>
        <dbReference type="ARBA" id="ARBA00004141"/>
    </source>
</evidence>
<keyword evidence="2 5" id="KW-0812">Transmembrane</keyword>
<evidence type="ECO:0000256" key="5">
    <source>
        <dbReference type="SAM" id="Phobius"/>
    </source>
</evidence>
<dbReference type="InterPro" id="IPR018499">
    <property type="entry name" value="Tetraspanin/Peripherin"/>
</dbReference>
<name>A0A8S1PXV1_PARPR</name>
<dbReference type="OMA" id="CECYFSG"/>